<dbReference type="Gene3D" id="1.10.3970.10">
    <property type="entry name" value="BSD domain"/>
    <property type="match status" value="1"/>
</dbReference>
<feature type="compositionally biased region" description="Basic and acidic residues" evidence="1">
    <location>
        <begin position="270"/>
        <end position="292"/>
    </location>
</feature>
<dbReference type="GO" id="GO:0048172">
    <property type="term" value="P:regulation of short-term neuronal synaptic plasticity"/>
    <property type="evidence" value="ECO:0007669"/>
    <property type="project" value="TreeGrafter"/>
</dbReference>
<feature type="domain" description="BSD" evidence="2">
    <location>
        <begin position="190"/>
        <end position="246"/>
    </location>
</feature>
<feature type="compositionally biased region" description="Basic and acidic residues" evidence="1">
    <location>
        <begin position="40"/>
        <end position="64"/>
    </location>
</feature>
<evidence type="ECO:0000259" key="2">
    <source>
        <dbReference type="PROSITE" id="PS50858"/>
    </source>
</evidence>
<dbReference type="Proteomes" id="UP000242913">
    <property type="component" value="Unassembled WGS sequence"/>
</dbReference>
<dbReference type="SMART" id="SM00751">
    <property type="entry name" value="BSD"/>
    <property type="match status" value="1"/>
</dbReference>
<evidence type="ECO:0000256" key="1">
    <source>
        <dbReference type="SAM" id="MobiDB-lite"/>
    </source>
</evidence>
<feature type="region of interest" description="Disordered" evidence="1">
    <location>
        <begin position="34"/>
        <end position="83"/>
    </location>
</feature>
<dbReference type="EMBL" id="KZ269977">
    <property type="protein sequence ID" value="OZC12461.1"/>
    <property type="molecule type" value="Genomic_DNA"/>
</dbReference>
<name>A0A238C4R0_9BILA</name>
<dbReference type="InterPro" id="IPR051494">
    <property type="entry name" value="BSD_domain-containing"/>
</dbReference>
<feature type="compositionally biased region" description="Basic and acidic residues" evidence="1">
    <location>
        <begin position="312"/>
        <end position="322"/>
    </location>
</feature>
<dbReference type="InterPro" id="IPR035925">
    <property type="entry name" value="BSD_dom_sf"/>
</dbReference>
<dbReference type="InterPro" id="IPR005607">
    <property type="entry name" value="BSD_dom"/>
</dbReference>
<dbReference type="GO" id="GO:0038203">
    <property type="term" value="P:TORC2 signaling"/>
    <property type="evidence" value="ECO:0007669"/>
    <property type="project" value="TreeGrafter"/>
</dbReference>
<dbReference type="PANTHER" id="PTHR16019:SF6">
    <property type="entry name" value="SYNAPSE-ASSOCIATED PROTEIN 1"/>
    <property type="match status" value="1"/>
</dbReference>
<dbReference type="GO" id="GO:0045202">
    <property type="term" value="C:synapse"/>
    <property type="evidence" value="ECO:0007669"/>
    <property type="project" value="TreeGrafter"/>
</dbReference>
<accession>A0A238C4R0</accession>
<dbReference type="GO" id="GO:0005634">
    <property type="term" value="C:nucleus"/>
    <property type="evidence" value="ECO:0007669"/>
    <property type="project" value="TreeGrafter"/>
</dbReference>
<dbReference type="OrthoDB" id="47923at2759"/>
<evidence type="ECO:0000313" key="3">
    <source>
        <dbReference type="EMBL" id="OZC12461.1"/>
    </source>
</evidence>
<dbReference type="PROSITE" id="PS50858">
    <property type="entry name" value="BSD"/>
    <property type="match status" value="1"/>
</dbReference>
<dbReference type="GO" id="GO:0005794">
    <property type="term" value="C:Golgi apparatus"/>
    <property type="evidence" value="ECO:0007669"/>
    <property type="project" value="TreeGrafter"/>
</dbReference>
<reference evidence="3 4" key="1">
    <citation type="submission" date="2015-12" db="EMBL/GenBank/DDBJ databases">
        <title>Draft genome of the nematode, Onchocerca flexuosa.</title>
        <authorList>
            <person name="Mitreva M."/>
        </authorList>
    </citation>
    <scope>NUCLEOTIDE SEQUENCE [LARGE SCALE GENOMIC DNA]</scope>
    <source>
        <strain evidence="3">Red Deer</strain>
    </source>
</reference>
<gene>
    <name evidence="3" type="ORF">X798_00092</name>
</gene>
<protein>
    <submittedName>
        <fullName evidence="3">BSD domain protein</fullName>
    </submittedName>
</protein>
<dbReference type="PANTHER" id="PTHR16019">
    <property type="entry name" value="SYNAPSE-ASSOCIATED PROTEIN"/>
    <property type="match status" value="1"/>
</dbReference>
<feature type="region of interest" description="Disordered" evidence="1">
    <location>
        <begin position="270"/>
        <end position="322"/>
    </location>
</feature>
<evidence type="ECO:0000313" key="4">
    <source>
        <dbReference type="Proteomes" id="UP000242913"/>
    </source>
</evidence>
<organism evidence="3 4">
    <name type="scientific">Onchocerca flexuosa</name>
    <dbReference type="NCBI Taxonomy" id="387005"/>
    <lineage>
        <taxon>Eukaryota</taxon>
        <taxon>Metazoa</taxon>
        <taxon>Ecdysozoa</taxon>
        <taxon>Nematoda</taxon>
        <taxon>Chromadorea</taxon>
        <taxon>Rhabditida</taxon>
        <taxon>Spirurina</taxon>
        <taxon>Spiruromorpha</taxon>
        <taxon>Filarioidea</taxon>
        <taxon>Onchocercidae</taxon>
        <taxon>Onchocerca</taxon>
    </lineage>
</organism>
<dbReference type="AlphaFoldDB" id="A0A238C4R0"/>
<dbReference type="Pfam" id="PF03909">
    <property type="entry name" value="BSD"/>
    <property type="match status" value="1"/>
</dbReference>
<keyword evidence="4" id="KW-1185">Reference proteome</keyword>
<dbReference type="SUPFAM" id="SSF140383">
    <property type="entry name" value="BSD domain-like"/>
    <property type="match status" value="1"/>
</dbReference>
<sequence length="374" mass="42323">MNNISSWMQQAKEVTRKISEMMYIPAEDKVELEETLDDVGSEKVPVENQEKSPRLKGVENKENISSDSGSTVELGGDSVSHQGLDRSKFETNAAATVEAAKKYANSFFSLAKEATAKAAITAEETAKKLQNVVTEKTIIGNLDKEQAKFKDEINVNKLSACALPWSDLPDQWIAKKHILSLSLDTRNFTRDSPSETNFDYKQIQSVAAALLEEDPNLRKIRFQLVPKKLSEERFWRNYFYRVSLVRQAALGENSLPVAEVPVFSRTVEQKENLKSSDSEDKEAQEQKIEANKRNKISKTSTKEQNETESEDSETKNKKLDEIRENIASATQERIGEDLERDLINSLNDYELVSDGTDKTDEQWEEEITELLNSA</sequence>
<proteinExistence type="predicted"/>